<gene>
    <name evidence="1" type="ORF">TDIB3V08_LOCUS2908</name>
</gene>
<reference evidence="1" key="1">
    <citation type="submission" date="2020-11" db="EMBL/GenBank/DDBJ databases">
        <authorList>
            <person name="Tran Van P."/>
        </authorList>
    </citation>
    <scope>NUCLEOTIDE SEQUENCE</scope>
</reference>
<evidence type="ECO:0000313" key="1">
    <source>
        <dbReference type="EMBL" id="CAD7196567.1"/>
    </source>
</evidence>
<accession>A0A7R8Z5A3</accession>
<proteinExistence type="predicted"/>
<dbReference type="EMBL" id="OA565223">
    <property type="protein sequence ID" value="CAD7196567.1"/>
    <property type="molecule type" value="Genomic_DNA"/>
</dbReference>
<protein>
    <submittedName>
        <fullName evidence="1">Uncharacterized protein</fullName>
    </submittedName>
</protein>
<sequence>MQRVRGLVSFLDELFRFVKLLFLRGAKAVGKQALQTGSHILADIATKEPGQEVSDIVKKRVTQAVEGRGLKRVIKRKRLHSKVISLDADSDEEGDVQL</sequence>
<organism evidence="1">
    <name type="scientific">Timema douglasi</name>
    <name type="common">Walking stick</name>
    <dbReference type="NCBI Taxonomy" id="61478"/>
    <lineage>
        <taxon>Eukaryota</taxon>
        <taxon>Metazoa</taxon>
        <taxon>Ecdysozoa</taxon>
        <taxon>Arthropoda</taxon>
        <taxon>Hexapoda</taxon>
        <taxon>Insecta</taxon>
        <taxon>Pterygota</taxon>
        <taxon>Neoptera</taxon>
        <taxon>Polyneoptera</taxon>
        <taxon>Phasmatodea</taxon>
        <taxon>Timematodea</taxon>
        <taxon>Timematoidea</taxon>
        <taxon>Timematidae</taxon>
        <taxon>Timema</taxon>
    </lineage>
</organism>
<name>A0A7R8Z5A3_TIMDO</name>
<dbReference type="AlphaFoldDB" id="A0A7R8Z5A3"/>